<evidence type="ECO:0000256" key="5">
    <source>
        <dbReference type="ARBA" id="ARBA00023186"/>
    </source>
</evidence>
<comment type="subcellular location">
    <subcellularLocation>
        <location evidence="1">Mitochondrion</location>
    </subcellularLocation>
</comment>
<gene>
    <name evidence="6" type="ORF">B4U79_13961</name>
</gene>
<sequence length="244" mass="28212">LRKRFYKEVSVTKDANKFEINLDGRKLKTPFGNVLTVNNESLAFAIAHEWNSQNPIIRQDEMHLTSLTNTVLDNPLKSSKESLVDKVIEFLSSDTLCFRANEPLELMQLQKEKWDPLIKWFQTRFECEVSVTEEMISPTTNPLTTTMISRYLLSYNFSTLTGILFIVENLKSLILSLALFNRQITVEEAVNLSRLEIEFQITKWGNVEWAHDLELMMVRSRVASGLLFALLNTESTHSFKMKKV</sequence>
<proteinExistence type="inferred from homology"/>
<dbReference type="AlphaFoldDB" id="A0A3S3RTH0"/>
<dbReference type="PANTHER" id="PTHR21013">
    <property type="entry name" value="ATP SYNTHASE MITOCHONDRIAL F1 COMPLEX ASSEMBLY FACTOR 2/ATP12 PROTEIN, MITOCHONDRIAL PRECURSOR"/>
    <property type="match status" value="1"/>
</dbReference>
<dbReference type="InterPro" id="IPR042272">
    <property type="entry name" value="ATP12_ATP_synth-F1-assembly_N"/>
</dbReference>
<dbReference type="InterPro" id="IPR011419">
    <property type="entry name" value="ATP12_ATP_synth-F1-assembly"/>
</dbReference>
<keyword evidence="4" id="KW-0496">Mitochondrion</keyword>
<feature type="non-terminal residue" evidence="6">
    <location>
        <position position="244"/>
    </location>
</feature>
<keyword evidence="7" id="KW-1185">Reference proteome</keyword>
<evidence type="ECO:0000256" key="2">
    <source>
        <dbReference type="ARBA" id="ARBA00008231"/>
    </source>
</evidence>
<dbReference type="Pfam" id="PF07542">
    <property type="entry name" value="ATP12"/>
    <property type="match status" value="1"/>
</dbReference>
<keyword evidence="5" id="KW-0143">Chaperone</keyword>
<dbReference type="GO" id="GO:0005739">
    <property type="term" value="C:mitochondrion"/>
    <property type="evidence" value="ECO:0007669"/>
    <property type="project" value="UniProtKB-SubCell"/>
</dbReference>
<comment type="similarity">
    <text evidence="2">Belongs to the ATP12 family.</text>
</comment>
<accession>A0A3S3RTH0</accession>
<reference evidence="6 7" key="1">
    <citation type="journal article" date="2018" name="Gigascience">
        <title>Genomes of trombidid mites reveal novel predicted allergens and laterally-transferred genes associated with secondary metabolism.</title>
        <authorList>
            <person name="Dong X."/>
            <person name="Chaisiri K."/>
            <person name="Xia D."/>
            <person name="Armstrong S.D."/>
            <person name="Fang Y."/>
            <person name="Donnelly M.J."/>
            <person name="Kadowaki T."/>
            <person name="McGarry J.W."/>
            <person name="Darby A.C."/>
            <person name="Makepeace B.L."/>
        </authorList>
    </citation>
    <scope>NUCLEOTIDE SEQUENCE [LARGE SCALE GENOMIC DNA]</scope>
    <source>
        <strain evidence="6">UoL-WK</strain>
    </source>
</reference>
<dbReference type="PANTHER" id="PTHR21013:SF10">
    <property type="entry name" value="ATP SYNTHASE MITOCHONDRIAL F1 COMPLEX ASSEMBLY FACTOR 2"/>
    <property type="match status" value="1"/>
</dbReference>
<dbReference type="InterPro" id="IPR023335">
    <property type="entry name" value="ATP12_ortho_dom_sf"/>
</dbReference>
<keyword evidence="3" id="KW-0809">Transit peptide</keyword>
<dbReference type="Gene3D" id="3.30.2180.10">
    <property type="entry name" value="ATP12-like"/>
    <property type="match status" value="1"/>
</dbReference>
<dbReference type="SUPFAM" id="SSF160909">
    <property type="entry name" value="ATP12-like"/>
    <property type="match status" value="1"/>
</dbReference>
<comment type="caution">
    <text evidence="6">The sequence shown here is derived from an EMBL/GenBank/DDBJ whole genome shotgun (WGS) entry which is preliminary data.</text>
</comment>
<feature type="non-terminal residue" evidence="6">
    <location>
        <position position="1"/>
    </location>
</feature>
<evidence type="ECO:0000313" key="6">
    <source>
        <dbReference type="EMBL" id="RWS04473.1"/>
    </source>
</evidence>
<evidence type="ECO:0000256" key="4">
    <source>
        <dbReference type="ARBA" id="ARBA00023128"/>
    </source>
</evidence>
<dbReference type="Gene3D" id="1.10.3580.10">
    <property type="entry name" value="ATP12 ATPase"/>
    <property type="match status" value="1"/>
</dbReference>
<name>A0A3S3RTH0_9ACAR</name>
<evidence type="ECO:0000313" key="7">
    <source>
        <dbReference type="Proteomes" id="UP000285301"/>
    </source>
</evidence>
<dbReference type="GO" id="GO:0033615">
    <property type="term" value="P:mitochondrial proton-transporting ATP synthase complex assembly"/>
    <property type="evidence" value="ECO:0007669"/>
    <property type="project" value="TreeGrafter"/>
</dbReference>
<protein>
    <submittedName>
        <fullName evidence="6">ATP synthase mitochondrial F1 complex assembly factor 2-like protein</fullName>
    </submittedName>
</protein>
<dbReference type="EMBL" id="NCKU01005517">
    <property type="protein sequence ID" value="RWS04473.1"/>
    <property type="molecule type" value="Genomic_DNA"/>
</dbReference>
<dbReference type="STRING" id="1965070.A0A3S3RTH0"/>
<evidence type="ECO:0000256" key="1">
    <source>
        <dbReference type="ARBA" id="ARBA00004173"/>
    </source>
</evidence>
<dbReference type="Proteomes" id="UP000285301">
    <property type="component" value="Unassembled WGS sequence"/>
</dbReference>
<evidence type="ECO:0000256" key="3">
    <source>
        <dbReference type="ARBA" id="ARBA00022946"/>
    </source>
</evidence>
<dbReference type="OrthoDB" id="5673at2759"/>
<organism evidence="6 7">
    <name type="scientific">Dinothrombium tinctorium</name>
    <dbReference type="NCBI Taxonomy" id="1965070"/>
    <lineage>
        <taxon>Eukaryota</taxon>
        <taxon>Metazoa</taxon>
        <taxon>Ecdysozoa</taxon>
        <taxon>Arthropoda</taxon>
        <taxon>Chelicerata</taxon>
        <taxon>Arachnida</taxon>
        <taxon>Acari</taxon>
        <taxon>Acariformes</taxon>
        <taxon>Trombidiformes</taxon>
        <taxon>Prostigmata</taxon>
        <taxon>Anystina</taxon>
        <taxon>Parasitengona</taxon>
        <taxon>Trombidioidea</taxon>
        <taxon>Trombidiidae</taxon>
        <taxon>Dinothrombium</taxon>
    </lineage>
</organism>